<name>A0A653CPX2_CALMS</name>
<reference evidence="2 3" key="1">
    <citation type="submission" date="2019-01" db="EMBL/GenBank/DDBJ databases">
        <authorList>
            <person name="Sayadi A."/>
        </authorList>
    </citation>
    <scope>NUCLEOTIDE SEQUENCE [LARGE SCALE GENOMIC DNA]</scope>
</reference>
<dbReference type="AlphaFoldDB" id="A0A653CPX2"/>
<protein>
    <submittedName>
        <fullName evidence="2">Uncharacterized protein</fullName>
    </submittedName>
</protein>
<keyword evidence="1" id="KW-0472">Membrane</keyword>
<accession>A0A653CPX2</accession>
<evidence type="ECO:0000256" key="1">
    <source>
        <dbReference type="SAM" id="Phobius"/>
    </source>
</evidence>
<sequence length="44" mass="4995">MGWDGLLERKKGRKILACILCMLAEPIKCLCYIYLHLSIKGGEN</sequence>
<keyword evidence="1" id="KW-0812">Transmembrane</keyword>
<gene>
    <name evidence="2" type="ORF">CALMAC_LOCUS10888</name>
</gene>
<evidence type="ECO:0000313" key="2">
    <source>
        <dbReference type="EMBL" id="VEN49971.1"/>
    </source>
</evidence>
<feature type="transmembrane region" description="Helical" evidence="1">
    <location>
        <begin position="15"/>
        <end position="35"/>
    </location>
</feature>
<keyword evidence="1" id="KW-1133">Transmembrane helix</keyword>
<dbReference type="EMBL" id="CAACVG010008470">
    <property type="protein sequence ID" value="VEN49971.1"/>
    <property type="molecule type" value="Genomic_DNA"/>
</dbReference>
<dbReference type="Proteomes" id="UP000410492">
    <property type="component" value="Unassembled WGS sequence"/>
</dbReference>
<organism evidence="2 3">
    <name type="scientific">Callosobruchus maculatus</name>
    <name type="common">Southern cowpea weevil</name>
    <name type="synonym">Pulse bruchid</name>
    <dbReference type="NCBI Taxonomy" id="64391"/>
    <lineage>
        <taxon>Eukaryota</taxon>
        <taxon>Metazoa</taxon>
        <taxon>Ecdysozoa</taxon>
        <taxon>Arthropoda</taxon>
        <taxon>Hexapoda</taxon>
        <taxon>Insecta</taxon>
        <taxon>Pterygota</taxon>
        <taxon>Neoptera</taxon>
        <taxon>Endopterygota</taxon>
        <taxon>Coleoptera</taxon>
        <taxon>Polyphaga</taxon>
        <taxon>Cucujiformia</taxon>
        <taxon>Chrysomeloidea</taxon>
        <taxon>Chrysomelidae</taxon>
        <taxon>Bruchinae</taxon>
        <taxon>Bruchini</taxon>
        <taxon>Callosobruchus</taxon>
    </lineage>
</organism>
<keyword evidence="3" id="KW-1185">Reference proteome</keyword>
<proteinExistence type="predicted"/>
<evidence type="ECO:0000313" key="3">
    <source>
        <dbReference type="Proteomes" id="UP000410492"/>
    </source>
</evidence>